<proteinExistence type="predicted"/>
<dbReference type="PANTHER" id="PTHR33481:SF1">
    <property type="entry name" value="ENDONUCLEASE_EXONUCLEASE_PHOSPHATASE DOMAIN-CONTAINING PROTEIN-RELATED"/>
    <property type="match status" value="1"/>
</dbReference>
<evidence type="ECO:0000313" key="2">
    <source>
        <dbReference type="EMBL" id="MBW0492181.1"/>
    </source>
</evidence>
<sequence>MPNAQDGFTRVKLLYYHHQEIFKTKVWELKTLHWQRFLADKGPEHAYQAYKFTKGQTTSKISALKDPEGHLITEVAEKATILFNGTSLIPTVADLSDIPAAPPLQFPPITNHEIHSAIRKLPNRKAAGPDKIPNKLLKIAKSTITPTSWKASKDDYTDPNAYQPIALLSTLGKLFEKIINNRPVYWAEQSNALHQGHVGGRPGRCINDALTMLSTWVHHKWREKKVVIGIFLDVKSAYPTVYKERLIHSLRTKDCPTYLCLIITSFLTDRTMRLRLGQYISQCFPIPNGLPQGSPLLVTLYLLYNSNLLLPGRPSLDKNTISIMYIDNLTHLITGLKLLEEVYQHSQCWRLKHGAIFDSRKTNVMVFTKKKINQSLVQLENQSLTFEKKIKWLGITLTPGEHLKQVKRSFNTTFTQLTQITRPTFGLNQKESRQLISVVLLTQILHGSIMWTMKKKQ</sequence>
<comment type="caution">
    <text evidence="2">The sequence shown here is derived from an EMBL/GenBank/DDBJ whole genome shotgun (WGS) entry which is preliminary data.</text>
</comment>
<dbReference type="OrthoDB" id="412006at2759"/>
<evidence type="ECO:0000259" key="1">
    <source>
        <dbReference type="PROSITE" id="PS50878"/>
    </source>
</evidence>
<dbReference type="Pfam" id="PF00078">
    <property type="entry name" value="RVT_1"/>
    <property type="match status" value="1"/>
</dbReference>
<keyword evidence="3" id="KW-1185">Reference proteome</keyword>
<dbReference type="EMBL" id="AVOT02011468">
    <property type="protein sequence ID" value="MBW0492181.1"/>
    <property type="molecule type" value="Genomic_DNA"/>
</dbReference>
<evidence type="ECO:0000313" key="3">
    <source>
        <dbReference type="Proteomes" id="UP000765509"/>
    </source>
</evidence>
<dbReference type="InterPro" id="IPR000477">
    <property type="entry name" value="RT_dom"/>
</dbReference>
<dbReference type="PROSITE" id="PS50878">
    <property type="entry name" value="RT_POL"/>
    <property type="match status" value="1"/>
</dbReference>
<organism evidence="2 3">
    <name type="scientific">Austropuccinia psidii MF-1</name>
    <dbReference type="NCBI Taxonomy" id="1389203"/>
    <lineage>
        <taxon>Eukaryota</taxon>
        <taxon>Fungi</taxon>
        <taxon>Dikarya</taxon>
        <taxon>Basidiomycota</taxon>
        <taxon>Pucciniomycotina</taxon>
        <taxon>Pucciniomycetes</taxon>
        <taxon>Pucciniales</taxon>
        <taxon>Sphaerophragmiaceae</taxon>
        <taxon>Austropuccinia</taxon>
    </lineage>
</organism>
<dbReference type="CDD" id="cd01650">
    <property type="entry name" value="RT_nLTR_like"/>
    <property type="match status" value="1"/>
</dbReference>
<dbReference type="AlphaFoldDB" id="A0A9Q3CVS3"/>
<accession>A0A9Q3CVS3</accession>
<dbReference type="PANTHER" id="PTHR33481">
    <property type="entry name" value="REVERSE TRANSCRIPTASE"/>
    <property type="match status" value="1"/>
</dbReference>
<gene>
    <name evidence="2" type="ORF">O181_031896</name>
</gene>
<protein>
    <recommendedName>
        <fullName evidence="1">Reverse transcriptase domain-containing protein</fullName>
    </recommendedName>
</protein>
<feature type="domain" description="Reverse transcriptase" evidence="1">
    <location>
        <begin position="133"/>
        <end position="397"/>
    </location>
</feature>
<name>A0A9Q3CVS3_9BASI</name>
<reference evidence="2" key="1">
    <citation type="submission" date="2021-03" db="EMBL/GenBank/DDBJ databases">
        <title>Draft genome sequence of rust myrtle Austropuccinia psidii MF-1, a brazilian biotype.</title>
        <authorList>
            <person name="Quecine M.C."/>
            <person name="Pachon D.M.R."/>
            <person name="Bonatelli M.L."/>
            <person name="Correr F.H."/>
            <person name="Franceschini L.M."/>
            <person name="Leite T.F."/>
            <person name="Margarido G.R.A."/>
            <person name="Almeida C.A."/>
            <person name="Ferrarezi J.A."/>
            <person name="Labate C.A."/>
        </authorList>
    </citation>
    <scope>NUCLEOTIDE SEQUENCE</scope>
    <source>
        <strain evidence="2">MF-1</strain>
    </source>
</reference>
<dbReference type="Proteomes" id="UP000765509">
    <property type="component" value="Unassembled WGS sequence"/>
</dbReference>